<accession>A0A7I8L1W3</accession>
<protein>
    <submittedName>
        <fullName evidence="1">Uncharacterized protein</fullName>
    </submittedName>
</protein>
<dbReference type="AlphaFoldDB" id="A0A7I8L1W3"/>
<proteinExistence type="predicted"/>
<reference evidence="1" key="1">
    <citation type="submission" date="2020-02" db="EMBL/GenBank/DDBJ databases">
        <authorList>
            <person name="Scholz U."/>
            <person name="Mascher M."/>
            <person name="Fiebig A."/>
        </authorList>
    </citation>
    <scope>NUCLEOTIDE SEQUENCE</scope>
</reference>
<name>A0A7I8L1W3_SPIIN</name>
<evidence type="ECO:0000313" key="2">
    <source>
        <dbReference type="Proteomes" id="UP000663760"/>
    </source>
</evidence>
<dbReference type="Proteomes" id="UP000663760">
    <property type="component" value="Chromosome 10"/>
</dbReference>
<evidence type="ECO:0000313" key="1">
    <source>
        <dbReference type="EMBL" id="CAA7403275.1"/>
    </source>
</evidence>
<organism evidence="1 2">
    <name type="scientific">Spirodela intermedia</name>
    <name type="common">Intermediate duckweed</name>
    <dbReference type="NCBI Taxonomy" id="51605"/>
    <lineage>
        <taxon>Eukaryota</taxon>
        <taxon>Viridiplantae</taxon>
        <taxon>Streptophyta</taxon>
        <taxon>Embryophyta</taxon>
        <taxon>Tracheophyta</taxon>
        <taxon>Spermatophyta</taxon>
        <taxon>Magnoliopsida</taxon>
        <taxon>Liliopsida</taxon>
        <taxon>Araceae</taxon>
        <taxon>Lemnoideae</taxon>
        <taxon>Spirodela</taxon>
    </lineage>
</organism>
<gene>
    <name evidence="1" type="ORF">SI8410_10013953</name>
</gene>
<sequence>MLTHIVLYLYSKNITLYYFNIKIYLNGVPL</sequence>
<keyword evidence="2" id="KW-1185">Reference proteome</keyword>
<dbReference type="EMBL" id="LR746273">
    <property type="protein sequence ID" value="CAA7403275.1"/>
    <property type="molecule type" value="Genomic_DNA"/>
</dbReference>